<evidence type="ECO:0000313" key="2">
    <source>
        <dbReference type="Proteomes" id="UP000231791"/>
    </source>
</evidence>
<protein>
    <submittedName>
        <fullName evidence="1">Tunicamycin resistance protein</fullName>
    </submittedName>
</protein>
<evidence type="ECO:0000313" key="1">
    <source>
        <dbReference type="EMBL" id="ATZ22524.1"/>
    </source>
</evidence>
<sequence>MIVWANGAFGSGKTTLVAELSGRWPEALVYDPEMVGFAVPRETLEQRIDGWTFFPDDPEREQRVRHWAKGRIEACAAAAGTLPGDTVLLDGSLAPGELADRVLARVRPGGA</sequence>
<proteinExistence type="predicted"/>
<dbReference type="KEGG" id="slx:SLAV_03065"/>
<dbReference type="Gene3D" id="3.40.50.300">
    <property type="entry name" value="P-loop containing nucleotide triphosphate hydrolases"/>
    <property type="match status" value="1"/>
</dbReference>
<accession>A0A2K8P700</accession>
<dbReference type="AlphaFoldDB" id="A0A2K8P700"/>
<name>A0A2K8P700_STRLA</name>
<reference evidence="1 2" key="1">
    <citation type="submission" date="2017-11" db="EMBL/GenBank/DDBJ databases">
        <title>Complete genome sequence of Streptomyces lavendulae subsp. lavendulae CCM 3239 (formerly 'Streptomyces aureofaciens CCM 3239'), the producer of the angucycline-type antibiotic auricin.</title>
        <authorList>
            <person name="Busche T."/>
            <person name="Novakova R."/>
            <person name="Al'Dilaimi A."/>
            <person name="Homerova D."/>
            <person name="Feckova L."/>
            <person name="Rezuchova B."/>
            <person name="Mingyar E."/>
            <person name="Csolleiova D."/>
            <person name="Bekeova C."/>
            <person name="Winkler A."/>
            <person name="Sevcikova B."/>
            <person name="Kalinowski J."/>
            <person name="Kormanec J."/>
            <person name="Ruckert C."/>
        </authorList>
    </citation>
    <scope>NUCLEOTIDE SEQUENCE [LARGE SCALE GENOMIC DNA]</scope>
    <source>
        <strain evidence="1 2">CCM 3239</strain>
    </source>
</reference>
<keyword evidence="2" id="KW-1185">Reference proteome</keyword>
<gene>
    <name evidence="1" type="primary">tmrB2</name>
    <name evidence="1" type="ORF">SLAV_03065</name>
</gene>
<dbReference type="Proteomes" id="UP000231791">
    <property type="component" value="Chromosome"/>
</dbReference>
<dbReference type="GeneID" id="49381765"/>
<dbReference type="OrthoDB" id="9799092at2"/>
<dbReference type="EMBL" id="CP024985">
    <property type="protein sequence ID" value="ATZ22524.1"/>
    <property type="molecule type" value="Genomic_DNA"/>
</dbReference>
<dbReference type="SUPFAM" id="SSF52540">
    <property type="entry name" value="P-loop containing nucleoside triphosphate hydrolases"/>
    <property type="match status" value="1"/>
</dbReference>
<organism evidence="1 2">
    <name type="scientific">Streptomyces lavendulae subsp. lavendulae</name>
    <dbReference type="NCBI Taxonomy" id="58340"/>
    <lineage>
        <taxon>Bacteria</taxon>
        <taxon>Bacillati</taxon>
        <taxon>Actinomycetota</taxon>
        <taxon>Actinomycetes</taxon>
        <taxon>Kitasatosporales</taxon>
        <taxon>Streptomycetaceae</taxon>
        <taxon>Streptomyces</taxon>
    </lineage>
</organism>
<dbReference type="InterPro" id="IPR027417">
    <property type="entry name" value="P-loop_NTPase"/>
</dbReference>
<dbReference type="RefSeq" id="WP_030229264.1">
    <property type="nucleotide sequence ID" value="NZ_CP024985.1"/>
</dbReference>